<protein>
    <submittedName>
        <fullName evidence="1">Uncharacterized protein</fullName>
    </submittedName>
</protein>
<dbReference type="EMBL" id="CM044708">
    <property type="protein sequence ID" value="KAI5648041.1"/>
    <property type="molecule type" value="Genomic_DNA"/>
</dbReference>
<keyword evidence="2" id="KW-1185">Reference proteome</keyword>
<organism evidence="1 2">
    <name type="scientific">Catharanthus roseus</name>
    <name type="common">Madagascar periwinkle</name>
    <name type="synonym">Vinca rosea</name>
    <dbReference type="NCBI Taxonomy" id="4058"/>
    <lineage>
        <taxon>Eukaryota</taxon>
        <taxon>Viridiplantae</taxon>
        <taxon>Streptophyta</taxon>
        <taxon>Embryophyta</taxon>
        <taxon>Tracheophyta</taxon>
        <taxon>Spermatophyta</taxon>
        <taxon>Magnoliopsida</taxon>
        <taxon>eudicotyledons</taxon>
        <taxon>Gunneridae</taxon>
        <taxon>Pentapetalae</taxon>
        <taxon>asterids</taxon>
        <taxon>lamiids</taxon>
        <taxon>Gentianales</taxon>
        <taxon>Apocynaceae</taxon>
        <taxon>Rauvolfioideae</taxon>
        <taxon>Vinceae</taxon>
        <taxon>Catharanthinae</taxon>
        <taxon>Catharanthus</taxon>
    </lineage>
</organism>
<evidence type="ECO:0000313" key="1">
    <source>
        <dbReference type="EMBL" id="KAI5648041.1"/>
    </source>
</evidence>
<proteinExistence type="predicted"/>
<reference evidence="2" key="1">
    <citation type="journal article" date="2023" name="Nat. Plants">
        <title>Single-cell RNA sequencing provides a high-resolution roadmap for understanding the multicellular compartmentation of specialized metabolism.</title>
        <authorList>
            <person name="Sun S."/>
            <person name="Shen X."/>
            <person name="Li Y."/>
            <person name="Li Y."/>
            <person name="Wang S."/>
            <person name="Li R."/>
            <person name="Zhang H."/>
            <person name="Shen G."/>
            <person name="Guo B."/>
            <person name="Wei J."/>
            <person name="Xu J."/>
            <person name="St-Pierre B."/>
            <person name="Chen S."/>
            <person name="Sun C."/>
        </authorList>
    </citation>
    <scope>NUCLEOTIDE SEQUENCE [LARGE SCALE GENOMIC DNA]</scope>
</reference>
<gene>
    <name evidence="1" type="ORF">M9H77_34046</name>
</gene>
<accession>A0ACB9ZMJ1</accession>
<name>A0ACB9ZMJ1_CATRO</name>
<comment type="caution">
    <text evidence="1">The sequence shown here is derived from an EMBL/GenBank/DDBJ whole genome shotgun (WGS) entry which is preliminary data.</text>
</comment>
<evidence type="ECO:0000313" key="2">
    <source>
        <dbReference type="Proteomes" id="UP001060085"/>
    </source>
</evidence>
<sequence>MDGVPNSAQGLEETLTKETHLKNKPSDGMEGSDVLPMQVEEKRVDICFEVINSDNEEVWDGTQINPQQVKTRQEDEKYTGDILLIYGTWWIRVVQWIWGSCERINRAWCNVDWRLKAPNATIWYLPKISSDHHPLLIQCDSESARIRHEKKFRVEISWFDRWDFGDLVAKVWKDRGENLSQTLIYFSQQARWWEKENFGSVPKCKRRCLVRLLGIQKAHSYRQEYMRTLEESLTNE</sequence>
<dbReference type="Proteomes" id="UP001060085">
    <property type="component" value="Linkage Group LG08"/>
</dbReference>